<accession>A0A1E3GN72</accession>
<dbReference type="EMBL" id="MCRI01000080">
    <property type="protein sequence ID" value="ODN65405.1"/>
    <property type="molecule type" value="Genomic_DNA"/>
</dbReference>
<evidence type="ECO:0000313" key="2">
    <source>
        <dbReference type="Proteomes" id="UP000094379"/>
    </source>
</evidence>
<keyword evidence="2" id="KW-1185">Reference proteome</keyword>
<protein>
    <submittedName>
        <fullName evidence="1">Uncharacterized protein</fullName>
    </submittedName>
</protein>
<gene>
    <name evidence="1" type="ORF">A9E74_02795</name>
</gene>
<proteinExistence type="predicted"/>
<comment type="caution">
    <text evidence="1">The sequence shown here is derived from an EMBL/GenBank/DDBJ whole genome shotgun (WGS) entry which is preliminary data.</text>
</comment>
<evidence type="ECO:0000313" key="1">
    <source>
        <dbReference type="EMBL" id="ODN65405.1"/>
    </source>
</evidence>
<sequence>MNDKPIVNMPEDDEPDFSQAESLKERRDLILTHKEAQAGSRMIWLLVVRKMSGRVWSF</sequence>
<reference evidence="1 2" key="1">
    <citation type="submission" date="2016-07" db="EMBL/GenBank/DDBJ databases">
        <title>Draft Genome Sequence of Methylophaga muralis Bur 1.</title>
        <authorList>
            <person name="Vasilenko O.V."/>
            <person name="Doronina N.V."/>
            <person name="Shmareva M.N."/>
            <person name="Tarlachkov S.V."/>
            <person name="Mustakhimov I."/>
            <person name="Trotsenko Y.A."/>
        </authorList>
    </citation>
    <scope>NUCLEOTIDE SEQUENCE [LARGE SCALE GENOMIC DNA]</scope>
    <source>
        <strain evidence="1 2">Bur 1</strain>
    </source>
</reference>
<dbReference type="RefSeq" id="WP_176718943.1">
    <property type="nucleotide sequence ID" value="NZ_MCRI01000080.1"/>
</dbReference>
<dbReference type="Proteomes" id="UP000094379">
    <property type="component" value="Unassembled WGS sequence"/>
</dbReference>
<organism evidence="1 2">
    <name type="scientific">Methylophaga muralis</name>
    <dbReference type="NCBI Taxonomy" id="291169"/>
    <lineage>
        <taxon>Bacteria</taxon>
        <taxon>Pseudomonadati</taxon>
        <taxon>Pseudomonadota</taxon>
        <taxon>Gammaproteobacteria</taxon>
        <taxon>Thiotrichales</taxon>
        <taxon>Piscirickettsiaceae</taxon>
        <taxon>Methylophaga</taxon>
    </lineage>
</organism>
<dbReference type="AlphaFoldDB" id="A0A1E3GN72"/>
<name>A0A1E3GN72_9GAMM</name>